<keyword evidence="12 21" id="KW-0472">Membrane</keyword>
<keyword evidence="15" id="KW-0325">Glycoprotein</keyword>
<dbReference type="PROSITE" id="PS00107">
    <property type="entry name" value="PROTEIN_KINASE_ATP"/>
    <property type="match status" value="1"/>
</dbReference>
<dbReference type="InterPro" id="IPR003609">
    <property type="entry name" value="Pan_app"/>
</dbReference>
<accession>A0ABC8WM35</accession>
<dbReference type="Proteomes" id="UP001497457">
    <property type="component" value="Chromosome 12b"/>
</dbReference>
<dbReference type="SMART" id="SM00108">
    <property type="entry name" value="B_lectin"/>
    <property type="match status" value="1"/>
</dbReference>
<dbReference type="GO" id="GO:0004674">
    <property type="term" value="F:protein serine/threonine kinase activity"/>
    <property type="evidence" value="ECO:0007669"/>
    <property type="project" value="UniProtKB-KW"/>
</dbReference>
<dbReference type="PROSITE" id="PS50948">
    <property type="entry name" value="PAN"/>
    <property type="match status" value="1"/>
</dbReference>
<proteinExistence type="inferred from homology"/>
<comment type="caution">
    <text evidence="19">Lacks conserved residue(s) required for the propagation of feature annotation.</text>
</comment>
<evidence type="ECO:0000259" key="24">
    <source>
        <dbReference type="PROSITE" id="PS50927"/>
    </source>
</evidence>
<keyword evidence="14" id="KW-0675">Receptor</keyword>
<dbReference type="SUPFAM" id="SSF57414">
    <property type="entry name" value="Hairpin loop containing domain-like"/>
    <property type="match status" value="1"/>
</dbReference>
<keyword evidence="6" id="KW-0732">Signal</keyword>
<evidence type="ECO:0000256" key="17">
    <source>
        <dbReference type="ARBA" id="ARBA00048679"/>
    </source>
</evidence>
<dbReference type="PIRSF" id="PIRSF000641">
    <property type="entry name" value="SRK"/>
    <property type="match status" value="1"/>
</dbReference>
<dbReference type="FunFam" id="2.90.10.10:FF:000006">
    <property type="entry name" value="Serine/threonine-protein kinase"/>
    <property type="match status" value="1"/>
</dbReference>
<dbReference type="Gene3D" id="3.50.4.10">
    <property type="entry name" value="Hepatocyte Growth Factor"/>
    <property type="match status" value="1"/>
</dbReference>
<dbReference type="InterPro" id="IPR008271">
    <property type="entry name" value="Ser/Thr_kinase_AS"/>
</dbReference>
<keyword evidence="5 21" id="KW-0812">Transmembrane</keyword>
<feature type="binding site" evidence="20">
    <location>
        <position position="583"/>
    </location>
    <ligand>
        <name>ATP</name>
        <dbReference type="ChEBI" id="CHEBI:30616"/>
    </ligand>
</feature>
<dbReference type="InterPro" id="IPR000742">
    <property type="entry name" value="EGF"/>
</dbReference>
<feature type="domain" description="Apple" evidence="25">
    <location>
        <begin position="367"/>
        <end position="441"/>
    </location>
</feature>
<evidence type="ECO:0000256" key="7">
    <source>
        <dbReference type="ARBA" id="ARBA00022734"/>
    </source>
</evidence>
<dbReference type="Gene3D" id="1.10.510.10">
    <property type="entry name" value="Transferase(Phosphotransferase) domain 1"/>
    <property type="match status" value="1"/>
</dbReference>
<dbReference type="InterPro" id="IPR011009">
    <property type="entry name" value="Kinase-like_dom_sf"/>
</dbReference>
<keyword evidence="27" id="KW-1185">Reference proteome</keyword>
<name>A0ABC8WM35_9POAL</name>
<dbReference type="CDD" id="cd00053">
    <property type="entry name" value="EGF"/>
    <property type="match status" value="1"/>
</dbReference>
<dbReference type="GO" id="GO:0005524">
    <property type="term" value="F:ATP binding"/>
    <property type="evidence" value="ECO:0007669"/>
    <property type="project" value="UniProtKB-UniRule"/>
</dbReference>
<dbReference type="InterPro" id="IPR017441">
    <property type="entry name" value="Protein_kinase_ATP_BS"/>
</dbReference>
<sequence length="839" mass="94492">MQDVMTQLGPLKSYRYVTPLLQLCCSPSLALLMPLMATSYLMLILALLLTFAITASTTGGLAHTSYLKKGSSLSVEHASEIIQSPDGTFSFGFYNISSTAFTISIWFTNSADRTIAWSANRDRPVHGSGSKIVLNKHGTLVLTDYDGTVVWQTNTSSKGADHAELMDSGNLVMRDQGCNILWQSFDHPTDTLLPTQPVTDTAKLVSTDLSRPSSYYTLRFDDRYILSLAYDGPEISNLYWPNPDFSSWLNYRISYNRSRRGVLDNLGQFIASDNTSFVSSDWGPGIKRRLTLDYDGNLKLYSLNDSNGSWSVSWMAFSQPCEIHGICGWNGICVYTPAPACSCPPGYVVRDPSDWSKGCKPTFNISCRDSDQRMGFVSLPQTDFWGSDLDYIPMTSLDVCRIQCLNSCSCLAFEYKLDSNDCYLKSVLLNGKTVPGYPGTAHLKVPQNLLSETISYVHENSETLDCNSSKTKVEVLSFDSDAHSNGGKATMWHYYYGFLAAFFLIEVCFIAFGWWFIVKKQSTQSEIWAAEEGYRMVTDHFRSFTYKELREATKNFKDQLGHGRYGSVYKGILRDKRIVAVKKLGDVKQGEDEFQTEVSVIGRIYHMNLVRVWGVCSERKHRLLVFEYVDNGSLAMFLFGNQGLLQWDQRYKIAVGVAKGLAYLHHECLDWIIHCDVKPENILLDHDFEPKISDFGVAKLLQRDHQTDPNMSKVRGTRGYAAPEWASNIPINEKVDVYSYGVVLLELVSGRRAFELAATGTGDAEVAMRQLVWRIKEKLKSGDWSWITGFVDPRLNGNIVHSEVSLMLEVAAMCMEKERSQRPSMNDIVEKFSSFPVNE</sequence>
<dbReference type="FunFam" id="1.10.510.10:FF:000237">
    <property type="entry name" value="G-type lectin S-receptor-like serine/threonine-protein kinase"/>
    <property type="match status" value="1"/>
</dbReference>
<keyword evidence="9 18" id="KW-0418">Kinase</keyword>
<keyword evidence="7" id="KW-0430">Lectin</keyword>
<dbReference type="GO" id="GO:0051707">
    <property type="term" value="P:response to other organism"/>
    <property type="evidence" value="ECO:0007669"/>
    <property type="project" value="UniProtKB-ARBA"/>
</dbReference>
<evidence type="ECO:0000256" key="2">
    <source>
        <dbReference type="ARBA" id="ARBA00022527"/>
    </source>
</evidence>
<evidence type="ECO:0000256" key="1">
    <source>
        <dbReference type="ARBA" id="ARBA00004479"/>
    </source>
</evidence>
<dbReference type="Pfam" id="PF01453">
    <property type="entry name" value="B_lectin"/>
    <property type="match status" value="1"/>
</dbReference>
<dbReference type="FunFam" id="3.30.200.20:FF:000059">
    <property type="entry name" value="S-receptor-like serine/threonine-protein kinase"/>
    <property type="match status" value="1"/>
</dbReference>
<dbReference type="CDD" id="cd14066">
    <property type="entry name" value="STKc_IRAK"/>
    <property type="match status" value="1"/>
</dbReference>
<feature type="domain" description="Bulb-type lectin" evidence="24">
    <location>
        <begin position="58"/>
        <end position="186"/>
    </location>
</feature>
<evidence type="ECO:0000256" key="19">
    <source>
        <dbReference type="PROSITE-ProRule" id="PRU00076"/>
    </source>
</evidence>
<dbReference type="CDD" id="cd01098">
    <property type="entry name" value="PAN_AP_plant"/>
    <property type="match status" value="1"/>
</dbReference>
<dbReference type="Gene3D" id="2.90.10.10">
    <property type="entry name" value="Bulb-type lectin domain"/>
    <property type="match status" value="1"/>
</dbReference>
<dbReference type="Pfam" id="PF00069">
    <property type="entry name" value="Pkinase"/>
    <property type="match status" value="1"/>
</dbReference>
<dbReference type="PROSITE" id="PS50026">
    <property type="entry name" value="EGF_3"/>
    <property type="match status" value="1"/>
</dbReference>
<keyword evidence="10 18" id="KW-0067">ATP-binding</keyword>
<comment type="subcellular location">
    <subcellularLocation>
        <location evidence="1">Membrane</location>
        <topology evidence="1">Single-pass type I membrane protein</topology>
    </subcellularLocation>
</comment>
<dbReference type="InterPro" id="IPR000858">
    <property type="entry name" value="S_locus_glycoprot_dom"/>
</dbReference>
<evidence type="ECO:0000256" key="9">
    <source>
        <dbReference type="ARBA" id="ARBA00022777"/>
    </source>
</evidence>
<evidence type="ECO:0000256" key="16">
    <source>
        <dbReference type="ARBA" id="ARBA00047899"/>
    </source>
</evidence>
<comment type="catalytic activity">
    <reaction evidence="17 18">
        <text>L-seryl-[protein] + ATP = O-phospho-L-seryl-[protein] + ADP + H(+)</text>
        <dbReference type="Rhea" id="RHEA:17989"/>
        <dbReference type="Rhea" id="RHEA-COMP:9863"/>
        <dbReference type="Rhea" id="RHEA-COMP:11604"/>
        <dbReference type="ChEBI" id="CHEBI:15378"/>
        <dbReference type="ChEBI" id="CHEBI:29999"/>
        <dbReference type="ChEBI" id="CHEBI:30616"/>
        <dbReference type="ChEBI" id="CHEBI:83421"/>
        <dbReference type="ChEBI" id="CHEBI:456216"/>
        <dbReference type="EC" id="2.7.11.1"/>
    </reaction>
</comment>
<evidence type="ECO:0000256" key="21">
    <source>
        <dbReference type="SAM" id="Phobius"/>
    </source>
</evidence>
<evidence type="ECO:0000313" key="26">
    <source>
        <dbReference type="EMBL" id="CAL4911336.1"/>
    </source>
</evidence>
<dbReference type="SUPFAM" id="SSF56112">
    <property type="entry name" value="Protein kinase-like (PK-like)"/>
    <property type="match status" value="1"/>
</dbReference>
<dbReference type="Gene3D" id="3.30.200.20">
    <property type="entry name" value="Phosphorylase Kinase, domain 1"/>
    <property type="match status" value="1"/>
</dbReference>
<evidence type="ECO:0000256" key="3">
    <source>
        <dbReference type="ARBA" id="ARBA00022536"/>
    </source>
</evidence>
<dbReference type="PROSITE" id="PS50927">
    <property type="entry name" value="BULB_LECTIN"/>
    <property type="match status" value="1"/>
</dbReference>
<keyword evidence="3 19" id="KW-0245">EGF-like domain</keyword>
<keyword evidence="4 18" id="KW-0808">Transferase</keyword>
<dbReference type="GO" id="GO:0030246">
    <property type="term" value="F:carbohydrate binding"/>
    <property type="evidence" value="ECO:0007669"/>
    <property type="project" value="UniProtKB-KW"/>
</dbReference>
<dbReference type="Pfam" id="PF00024">
    <property type="entry name" value="PAN_1"/>
    <property type="match status" value="1"/>
</dbReference>
<dbReference type="AlphaFoldDB" id="A0ABC8WM35"/>
<reference evidence="27" key="1">
    <citation type="submission" date="2024-06" db="EMBL/GenBank/DDBJ databases">
        <authorList>
            <person name="Ryan C."/>
        </authorList>
    </citation>
    <scope>NUCLEOTIDE SEQUENCE [LARGE SCALE GENOMIC DNA]</scope>
</reference>
<evidence type="ECO:0000256" key="13">
    <source>
        <dbReference type="ARBA" id="ARBA00023157"/>
    </source>
</evidence>
<dbReference type="PANTHER" id="PTHR47974:SF22">
    <property type="entry name" value="RECEPTOR-LIKE SERINE_THREONINE-PROTEIN KINASE"/>
    <property type="match status" value="1"/>
</dbReference>
<dbReference type="SMART" id="SM00473">
    <property type="entry name" value="PAN_AP"/>
    <property type="match status" value="1"/>
</dbReference>
<dbReference type="PROSITE" id="PS00108">
    <property type="entry name" value="PROTEIN_KINASE_ST"/>
    <property type="match status" value="1"/>
</dbReference>
<evidence type="ECO:0000256" key="14">
    <source>
        <dbReference type="ARBA" id="ARBA00023170"/>
    </source>
</evidence>
<feature type="domain" description="EGF-like" evidence="23">
    <location>
        <begin position="317"/>
        <end position="353"/>
    </location>
</feature>
<protein>
    <recommendedName>
        <fullName evidence="18">Receptor-like serine/threonine-protein kinase</fullName>
        <ecNumber evidence="18">2.7.11.1</ecNumber>
    </recommendedName>
</protein>
<comment type="catalytic activity">
    <reaction evidence="16 18">
        <text>L-threonyl-[protein] + ATP = O-phospho-L-threonyl-[protein] + ADP + H(+)</text>
        <dbReference type="Rhea" id="RHEA:46608"/>
        <dbReference type="Rhea" id="RHEA-COMP:11060"/>
        <dbReference type="Rhea" id="RHEA-COMP:11605"/>
        <dbReference type="ChEBI" id="CHEBI:15378"/>
        <dbReference type="ChEBI" id="CHEBI:30013"/>
        <dbReference type="ChEBI" id="CHEBI:30616"/>
        <dbReference type="ChEBI" id="CHEBI:61977"/>
        <dbReference type="ChEBI" id="CHEBI:456216"/>
        <dbReference type="EC" id="2.7.11.1"/>
    </reaction>
</comment>
<keyword evidence="8 18" id="KW-0547">Nucleotide-binding</keyword>
<evidence type="ECO:0000256" key="11">
    <source>
        <dbReference type="ARBA" id="ARBA00022989"/>
    </source>
</evidence>
<evidence type="ECO:0000259" key="22">
    <source>
        <dbReference type="PROSITE" id="PS50011"/>
    </source>
</evidence>
<dbReference type="Pfam" id="PF00954">
    <property type="entry name" value="S_locus_glycop"/>
    <property type="match status" value="1"/>
</dbReference>
<evidence type="ECO:0000256" key="4">
    <source>
        <dbReference type="ARBA" id="ARBA00022679"/>
    </source>
</evidence>
<keyword evidence="13" id="KW-1015">Disulfide bond</keyword>
<feature type="transmembrane region" description="Helical" evidence="21">
    <location>
        <begin position="40"/>
        <end position="62"/>
    </location>
</feature>
<feature type="domain" description="Protein kinase" evidence="22">
    <location>
        <begin position="554"/>
        <end position="836"/>
    </location>
</feature>
<evidence type="ECO:0000256" key="12">
    <source>
        <dbReference type="ARBA" id="ARBA00023136"/>
    </source>
</evidence>
<evidence type="ECO:0000259" key="25">
    <source>
        <dbReference type="PROSITE" id="PS50948"/>
    </source>
</evidence>
<evidence type="ECO:0000256" key="18">
    <source>
        <dbReference type="PIRNR" id="PIRNR000641"/>
    </source>
</evidence>
<gene>
    <name evidence="26" type="ORF">URODEC1_LOCUS14929</name>
</gene>
<dbReference type="EMBL" id="OZ075122">
    <property type="protein sequence ID" value="CAL4911336.1"/>
    <property type="molecule type" value="Genomic_DNA"/>
</dbReference>
<evidence type="ECO:0000313" key="27">
    <source>
        <dbReference type="Proteomes" id="UP001497457"/>
    </source>
</evidence>
<dbReference type="SUPFAM" id="SSF51110">
    <property type="entry name" value="alpha-D-mannose-specific plant lectins"/>
    <property type="match status" value="1"/>
</dbReference>
<keyword evidence="2 18" id="KW-0723">Serine/threonine-protein kinase</keyword>
<dbReference type="PANTHER" id="PTHR47974">
    <property type="entry name" value="OS07G0415500 PROTEIN"/>
    <property type="match status" value="1"/>
</dbReference>
<keyword evidence="11 21" id="KW-1133">Transmembrane helix</keyword>
<dbReference type="InterPro" id="IPR024171">
    <property type="entry name" value="SRK-like_kinase"/>
</dbReference>
<organism evidence="26 27">
    <name type="scientific">Urochloa decumbens</name>
    <dbReference type="NCBI Taxonomy" id="240449"/>
    <lineage>
        <taxon>Eukaryota</taxon>
        <taxon>Viridiplantae</taxon>
        <taxon>Streptophyta</taxon>
        <taxon>Embryophyta</taxon>
        <taxon>Tracheophyta</taxon>
        <taxon>Spermatophyta</taxon>
        <taxon>Magnoliopsida</taxon>
        <taxon>Liliopsida</taxon>
        <taxon>Poales</taxon>
        <taxon>Poaceae</taxon>
        <taxon>PACMAD clade</taxon>
        <taxon>Panicoideae</taxon>
        <taxon>Panicodae</taxon>
        <taxon>Paniceae</taxon>
        <taxon>Melinidinae</taxon>
        <taxon>Urochloa</taxon>
    </lineage>
</organism>
<evidence type="ECO:0000256" key="15">
    <source>
        <dbReference type="ARBA" id="ARBA00023180"/>
    </source>
</evidence>
<dbReference type="CDD" id="cd00028">
    <property type="entry name" value="B_lectin"/>
    <property type="match status" value="1"/>
</dbReference>
<evidence type="ECO:0000256" key="20">
    <source>
        <dbReference type="PROSITE-ProRule" id="PRU10141"/>
    </source>
</evidence>
<dbReference type="EC" id="2.7.11.1" evidence="18"/>
<dbReference type="InterPro" id="IPR001480">
    <property type="entry name" value="Bulb-type_lectin_dom"/>
</dbReference>
<dbReference type="InterPro" id="IPR000719">
    <property type="entry name" value="Prot_kinase_dom"/>
</dbReference>
<evidence type="ECO:0000256" key="8">
    <source>
        <dbReference type="ARBA" id="ARBA00022741"/>
    </source>
</evidence>
<dbReference type="SMART" id="SM00220">
    <property type="entry name" value="S_TKc"/>
    <property type="match status" value="1"/>
</dbReference>
<dbReference type="PROSITE" id="PS50011">
    <property type="entry name" value="PROTEIN_KINASE_DOM"/>
    <property type="match status" value="1"/>
</dbReference>
<evidence type="ECO:0000256" key="6">
    <source>
        <dbReference type="ARBA" id="ARBA00022729"/>
    </source>
</evidence>
<comment type="similarity">
    <text evidence="18">Belongs to the protein kinase superfamily. Ser/Thr protein kinase family.</text>
</comment>
<feature type="transmembrane region" description="Helical" evidence="21">
    <location>
        <begin position="494"/>
        <end position="517"/>
    </location>
</feature>
<dbReference type="InterPro" id="IPR036426">
    <property type="entry name" value="Bulb-type_lectin_dom_sf"/>
</dbReference>
<evidence type="ECO:0000256" key="10">
    <source>
        <dbReference type="ARBA" id="ARBA00022840"/>
    </source>
</evidence>
<evidence type="ECO:0000256" key="5">
    <source>
        <dbReference type="ARBA" id="ARBA00022692"/>
    </source>
</evidence>
<dbReference type="GO" id="GO:0016020">
    <property type="term" value="C:membrane"/>
    <property type="evidence" value="ECO:0007669"/>
    <property type="project" value="UniProtKB-SubCell"/>
</dbReference>
<reference evidence="26 27" key="2">
    <citation type="submission" date="2024-10" db="EMBL/GenBank/DDBJ databases">
        <authorList>
            <person name="Ryan C."/>
        </authorList>
    </citation>
    <scope>NUCLEOTIDE SEQUENCE [LARGE SCALE GENOMIC DNA]</scope>
</reference>
<evidence type="ECO:0000259" key="23">
    <source>
        <dbReference type="PROSITE" id="PS50026"/>
    </source>
</evidence>